<gene>
    <name evidence="1" type="ORF">BCR42DRAFT_432229</name>
</gene>
<comment type="caution">
    <text evidence="1">The sequence shown here is derived from an EMBL/GenBank/DDBJ whole genome shotgun (WGS) entry which is preliminary data.</text>
</comment>
<accession>A0A1X2IYG1</accession>
<organism evidence="1 2">
    <name type="scientific">Absidia repens</name>
    <dbReference type="NCBI Taxonomy" id="90262"/>
    <lineage>
        <taxon>Eukaryota</taxon>
        <taxon>Fungi</taxon>
        <taxon>Fungi incertae sedis</taxon>
        <taxon>Mucoromycota</taxon>
        <taxon>Mucoromycotina</taxon>
        <taxon>Mucoromycetes</taxon>
        <taxon>Mucorales</taxon>
        <taxon>Cunninghamellaceae</taxon>
        <taxon>Absidia</taxon>
    </lineage>
</organism>
<dbReference type="AlphaFoldDB" id="A0A1X2IYG1"/>
<reference evidence="1 2" key="1">
    <citation type="submission" date="2016-07" db="EMBL/GenBank/DDBJ databases">
        <title>Pervasive Adenine N6-methylation of Active Genes in Fungi.</title>
        <authorList>
            <consortium name="DOE Joint Genome Institute"/>
            <person name="Mondo S.J."/>
            <person name="Dannebaum R.O."/>
            <person name="Kuo R.C."/>
            <person name="Labutti K."/>
            <person name="Haridas S."/>
            <person name="Kuo A."/>
            <person name="Salamov A."/>
            <person name="Ahrendt S.R."/>
            <person name="Lipzen A."/>
            <person name="Sullivan W."/>
            <person name="Andreopoulos W.B."/>
            <person name="Clum A."/>
            <person name="Lindquist E."/>
            <person name="Daum C."/>
            <person name="Ramamoorthy G.K."/>
            <person name="Gryganskyi A."/>
            <person name="Culley D."/>
            <person name="Magnuson J.K."/>
            <person name="James T.Y."/>
            <person name="O'Malley M.A."/>
            <person name="Stajich J.E."/>
            <person name="Spatafora J.W."/>
            <person name="Visel A."/>
            <person name="Grigoriev I.V."/>
        </authorList>
    </citation>
    <scope>NUCLEOTIDE SEQUENCE [LARGE SCALE GENOMIC DNA]</scope>
    <source>
        <strain evidence="1 2">NRRL 1336</strain>
    </source>
</reference>
<name>A0A1X2IYG1_9FUNG</name>
<dbReference type="Proteomes" id="UP000193560">
    <property type="component" value="Unassembled WGS sequence"/>
</dbReference>
<dbReference type="EMBL" id="MCGE01000002">
    <property type="protein sequence ID" value="ORZ24335.1"/>
    <property type="molecule type" value="Genomic_DNA"/>
</dbReference>
<keyword evidence="2" id="KW-1185">Reference proteome</keyword>
<proteinExistence type="predicted"/>
<evidence type="ECO:0000313" key="1">
    <source>
        <dbReference type="EMBL" id="ORZ24335.1"/>
    </source>
</evidence>
<evidence type="ECO:0000313" key="2">
    <source>
        <dbReference type="Proteomes" id="UP000193560"/>
    </source>
</evidence>
<protein>
    <submittedName>
        <fullName evidence="1">Uncharacterized protein</fullName>
    </submittedName>
</protein>
<sequence>MFMDSLYCHRKLLKLDILPSSTSSEMMFLPFSNCLNNVPNSLSPTESFLFDNFPDDNMIRFSPLGEIKFNELKSTIFKTTTVCTHYLTWKLYLSFI</sequence>